<feature type="domain" description="FAD dependent oxidoreductase" evidence="1">
    <location>
        <begin position="6"/>
        <end position="343"/>
    </location>
</feature>
<protein>
    <recommendedName>
        <fullName evidence="1">FAD dependent oxidoreductase domain-containing protein</fullName>
    </recommendedName>
</protein>
<dbReference type="Pfam" id="PF01266">
    <property type="entry name" value="DAO"/>
    <property type="match status" value="1"/>
</dbReference>
<dbReference type="Gene3D" id="3.30.9.10">
    <property type="entry name" value="D-Amino Acid Oxidase, subunit A, domain 2"/>
    <property type="match status" value="1"/>
</dbReference>
<dbReference type="Gene3D" id="3.50.50.60">
    <property type="entry name" value="FAD/NAD(P)-binding domain"/>
    <property type="match status" value="1"/>
</dbReference>
<feature type="non-terminal residue" evidence="2">
    <location>
        <position position="343"/>
    </location>
</feature>
<keyword evidence="3" id="KW-1185">Reference proteome</keyword>
<dbReference type="InterPro" id="IPR036188">
    <property type="entry name" value="FAD/NAD-bd_sf"/>
</dbReference>
<dbReference type="SUPFAM" id="SSF51905">
    <property type="entry name" value="FAD/NAD(P)-binding domain"/>
    <property type="match status" value="1"/>
</dbReference>
<accession>A0ABR0L0H9</accession>
<comment type="caution">
    <text evidence="2">The sequence shown here is derived from an EMBL/GenBank/DDBJ whole genome shotgun (WGS) entry which is preliminary data.</text>
</comment>
<evidence type="ECO:0000313" key="3">
    <source>
        <dbReference type="Proteomes" id="UP001308179"/>
    </source>
</evidence>
<dbReference type="PANTHER" id="PTHR13847:SF181">
    <property type="entry name" value="TRANSFERASE CAF17, MITOCHONDRIAL-RELATED"/>
    <property type="match status" value="1"/>
</dbReference>
<name>A0ABR0L0H9_9PEZI</name>
<sequence>MAPSPRVVIIGAGIVGTNLADELVSRGWDDITVVEQGPLVMPGGSTSHAPGLVFQTNSSKTMSEFAKYTVSKFLSLEKDGQSCFNQVGGLEVATTPERLEELKRKRGWATSWKIETQLFTTDECLELYPLLDRDSVLGGLHIPTDGLALAARAVQLLIARTTKAGVRYLDMTPVTDVERSNGYVTGITTPNGSIAANIVISCAGFWGVEIGAMVGLPIPLLPLAHQYVKTGSLQALAAPKKPVNGANLPILRHQDQDLYYREHGDRYGIGYYGHRPMPVVAASLGLTPKHVDEKDMPSRLDFTPEDFEPAWEASKKLLPVLREAEITDGFNGIFSFTPDGGPI</sequence>
<dbReference type="PANTHER" id="PTHR13847">
    <property type="entry name" value="SARCOSINE DEHYDROGENASE-RELATED"/>
    <property type="match status" value="1"/>
</dbReference>
<dbReference type="InterPro" id="IPR006076">
    <property type="entry name" value="FAD-dep_OxRdtase"/>
</dbReference>
<evidence type="ECO:0000313" key="2">
    <source>
        <dbReference type="EMBL" id="KAK5140660.1"/>
    </source>
</evidence>
<evidence type="ECO:0000259" key="1">
    <source>
        <dbReference type="Pfam" id="PF01266"/>
    </source>
</evidence>
<reference evidence="2 3" key="1">
    <citation type="submission" date="2023-08" db="EMBL/GenBank/DDBJ databases">
        <title>Black Yeasts Isolated from many extreme environments.</title>
        <authorList>
            <person name="Coleine C."/>
            <person name="Stajich J.E."/>
            <person name="Selbmann L."/>
        </authorList>
    </citation>
    <scope>NUCLEOTIDE SEQUENCE [LARGE SCALE GENOMIC DNA]</scope>
    <source>
        <strain evidence="2 3">CCFEE 5386</strain>
    </source>
</reference>
<organism evidence="2 3">
    <name type="scientific">Rachicladosporium monterosium</name>
    <dbReference type="NCBI Taxonomy" id="1507873"/>
    <lineage>
        <taxon>Eukaryota</taxon>
        <taxon>Fungi</taxon>
        <taxon>Dikarya</taxon>
        <taxon>Ascomycota</taxon>
        <taxon>Pezizomycotina</taxon>
        <taxon>Dothideomycetes</taxon>
        <taxon>Dothideomycetidae</taxon>
        <taxon>Cladosporiales</taxon>
        <taxon>Cladosporiaceae</taxon>
        <taxon>Rachicladosporium</taxon>
    </lineage>
</organism>
<dbReference type="Proteomes" id="UP001308179">
    <property type="component" value="Unassembled WGS sequence"/>
</dbReference>
<dbReference type="EMBL" id="JAVRRR010000746">
    <property type="protein sequence ID" value="KAK5140660.1"/>
    <property type="molecule type" value="Genomic_DNA"/>
</dbReference>
<proteinExistence type="predicted"/>
<gene>
    <name evidence="2" type="ORF">LTR32_006601</name>
</gene>